<keyword evidence="4" id="KW-1185">Reference proteome</keyword>
<evidence type="ECO:0000256" key="1">
    <source>
        <dbReference type="ARBA" id="ARBA00007905"/>
    </source>
</evidence>
<evidence type="ECO:0000313" key="4">
    <source>
        <dbReference type="Proteomes" id="UP000694569"/>
    </source>
</evidence>
<dbReference type="Pfam" id="PF00248">
    <property type="entry name" value="Aldo_ket_red"/>
    <property type="match status" value="1"/>
</dbReference>
<reference evidence="3" key="1">
    <citation type="submission" date="2025-08" db="UniProtKB">
        <authorList>
            <consortium name="Ensembl"/>
        </authorList>
    </citation>
    <scope>IDENTIFICATION</scope>
</reference>
<dbReference type="Ensembl" id="ENSLLET00000041951.1">
    <property type="protein sequence ID" value="ENSLLEP00000040313.1"/>
    <property type="gene ID" value="ENSLLEG00000025657.1"/>
</dbReference>
<accession>A0A8C5QP19</accession>
<dbReference type="InterPro" id="IPR023210">
    <property type="entry name" value="NADP_OxRdtase_dom"/>
</dbReference>
<dbReference type="GO" id="GO:0016491">
    <property type="term" value="F:oxidoreductase activity"/>
    <property type="evidence" value="ECO:0007669"/>
    <property type="project" value="InterPro"/>
</dbReference>
<organism evidence="3 4">
    <name type="scientific">Leptobrachium leishanense</name>
    <name type="common">Leishan spiny toad</name>
    <dbReference type="NCBI Taxonomy" id="445787"/>
    <lineage>
        <taxon>Eukaryota</taxon>
        <taxon>Metazoa</taxon>
        <taxon>Chordata</taxon>
        <taxon>Craniata</taxon>
        <taxon>Vertebrata</taxon>
        <taxon>Euteleostomi</taxon>
        <taxon>Amphibia</taxon>
        <taxon>Batrachia</taxon>
        <taxon>Anura</taxon>
        <taxon>Pelobatoidea</taxon>
        <taxon>Megophryidae</taxon>
        <taxon>Leptobrachium</taxon>
    </lineage>
</organism>
<dbReference type="PROSITE" id="PS00798">
    <property type="entry name" value="ALDOKETO_REDUCTASE_1"/>
    <property type="match status" value="1"/>
</dbReference>
<dbReference type="PRINTS" id="PR00069">
    <property type="entry name" value="ALDKETRDTASE"/>
</dbReference>
<evidence type="ECO:0000259" key="2">
    <source>
        <dbReference type="Pfam" id="PF00248"/>
    </source>
</evidence>
<sequence length="215" mass="25018">MKKQQFSFKVPKTVGEEATKIAIGLGYRHIDCAYIYGNEVQIGQAIRAKIADRTVKREELFYTGKLWCTFVAPKLVRKGLEKSLNDLQLDYLDLFILHWPFSLKPTGAERHTDSNKGFVYDNVNFLSTWEALEACKDAGLVKSIGVSNFNHRQQALQFYTLYKTYCTMYFCILFPFCMYPWCCRNFDSQYHQNSRALNFALTRYVSTTSPSITYY</sequence>
<dbReference type="OrthoDB" id="9643736at2759"/>
<dbReference type="SUPFAM" id="SSF51430">
    <property type="entry name" value="NAD(P)-linked oxidoreductase"/>
    <property type="match status" value="1"/>
</dbReference>
<proteinExistence type="inferred from homology"/>
<comment type="similarity">
    <text evidence="1">Belongs to the aldo/keto reductase family.</text>
</comment>
<dbReference type="Proteomes" id="UP000694569">
    <property type="component" value="Unplaced"/>
</dbReference>
<reference evidence="3" key="2">
    <citation type="submission" date="2025-09" db="UniProtKB">
        <authorList>
            <consortium name="Ensembl"/>
        </authorList>
    </citation>
    <scope>IDENTIFICATION</scope>
</reference>
<dbReference type="InterPro" id="IPR020471">
    <property type="entry name" value="AKR"/>
</dbReference>
<dbReference type="InterPro" id="IPR036812">
    <property type="entry name" value="NAD(P)_OxRdtase_dom_sf"/>
</dbReference>
<feature type="domain" description="NADP-dependent oxidoreductase" evidence="2">
    <location>
        <begin position="17"/>
        <end position="153"/>
    </location>
</feature>
<dbReference type="GeneTree" id="ENSGT00940000153677"/>
<dbReference type="InterPro" id="IPR018170">
    <property type="entry name" value="Aldo/ket_reductase_CS"/>
</dbReference>
<dbReference type="AlphaFoldDB" id="A0A8C5QP19"/>
<evidence type="ECO:0000313" key="3">
    <source>
        <dbReference type="Ensembl" id="ENSLLEP00000040313.1"/>
    </source>
</evidence>
<protein>
    <recommendedName>
        <fullName evidence="2">NADP-dependent oxidoreductase domain-containing protein</fullName>
    </recommendedName>
</protein>
<dbReference type="Gene3D" id="3.20.20.100">
    <property type="entry name" value="NADP-dependent oxidoreductase domain"/>
    <property type="match status" value="1"/>
</dbReference>
<name>A0A8C5QP19_9ANUR</name>
<dbReference type="PANTHER" id="PTHR11732">
    <property type="entry name" value="ALDO/KETO REDUCTASE"/>
    <property type="match status" value="1"/>
</dbReference>
<dbReference type="PROSITE" id="PS00062">
    <property type="entry name" value="ALDOKETO_REDUCTASE_2"/>
    <property type="match status" value="1"/>
</dbReference>